<organism evidence="2 3">
    <name type="scientific">Persicobacter psychrovividus</name>
    <dbReference type="NCBI Taxonomy" id="387638"/>
    <lineage>
        <taxon>Bacteria</taxon>
        <taxon>Pseudomonadati</taxon>
        <taxon>Bacteroidota</taxon>
        <taxon>Cytophagia</taxon>
        <taxon>Cytophagales</taxon>
        <taxon>Persicobacteraceae</taxon>
        <taxon>Persicobacter</taxon>
    </lineage>
</organism>
<dbReference type="Gene3D" id="2.60.120.1130">
    <property type="match status" value="1"/>
</dbReference>
<dbReference type="Pfam" id="PF12969">
    <property type="entry name" value="DUF3857"/>
    <property type="match status" value="1"/>
</dbReference>
<evidence type="ECO:0000313" key="2">
    <source>
        <dbReference type="EMBL" id="BDD00271.1"/>
    </source>
</evidence>
<proteinExistence type="predicted"/>
<evidence type="ECO:0000313" key="3">
    <source>
        <dbReference type="Proteomes" id="UP001354989"/>
    </source>
</evidence>
<dbReference type="Gene3D" id="2.60.40.3140">
    <property type="match status" value="1"/>
</dbReference>
<feature type="domain" description="DUF3857" evidence="1">
    <location>
        <begin position="73"/>
        <end position="194"/>
    </location>
</feature>
<accession>A0ABM7VHQ7</accession>
<protein>
    <recommendedName>
        <fullName evidence="1">DUF3857 domain-containing protein</fullName>
    </recommendedName>
</protein>
<sequence>MISLNRLFFLLIFCLVSNITFANELPNLKFGKLKPAFLSKDYPELDASAEALILFDQGRQGIEYISNRGWVRTYNRYLVIRVNNESGKEWADVDLDLYGQMEQYSDRAVIKGNTYNLQNGKWVKDKLDKDHIFNDKVSDDQLRKKIRFPNVKVGSVIELKYKITSSSIAGFKTWFYQTDIPTVWSDYTVSIPDYFSFVSPNQGFLSFHTNQRDQVVGQFKFDPSEQPKIGNINVLHQTCYLVPALKPEKFSTAAVDFYQQMRVQLNSFRNPFTQMQATLLGNWKEFSYSLSTYIHFGNYYDGHSGFYKRFSAELSEGNLQCSNENLAIVYHNLSKKVKWNGESRLYAEERSPSKVVEKGLGNSADINLMLIGCLKKLGYEVSPLILSTRSHGRANISVPMIQDYNYVCALVRLPDSRASIVLDATSPLLTAGQLPFRCMSTFGQVIDDKNPSQFNIRASKGFFRTYQTTISFDLEKEQKQLAVKLKYQGLSAVQERALEIKRNEREEEETVADMLPDYEISDYHANNLNQIYKTFERQFSATQQIDDPEFLTVSLPFGLKKNEFLNEGRKVPIDFGAPIKNKYLYQIKIPEGYTIENELKPIRVIMPDKVTYFNFTPSRSPNVLTLMLEVNIGKPLYEADSFAHFKAIYDQVLNKFAEEIILTKISQ</sequence>
<gene>
    <name evidence="2" type="ORF">PEPS_25510</name>
</gene>
<reference evidence="2 3" key="1">
    <citation type="submission" date="2021-12" db="EMBL/GenBank/DDBJ databases">
        <title>Genome sequencing of bacteria with rrn-lacking chromosome and rrn-plasmid.</title>
        <authorList>
            <person name="Anda M."/>
            <person name="Iwasaki W."/>
        </authorList>
    </citation>
    <scope>NUCLEOTIDE SEQUENCE [LARGE SCALE GENOMIC DNA]</scope>
    <source>
        <strain evidence="2 3">NBRC 101262</strain>
    </source>
</reference>
<dbReference type="InterPro" id="IPR024618">
    <property type="entry name" value="DUF3857"/>
</dbReference>
<keyword evidence="3" id="KW-1185">Reference proteome</keyword>
<dbReference type="EMBL" id="AP025292">
    <property type="protein sequence ID" value="BDD00271.1"/>
    <property type="molecule type" value="Genomic_DNA"/>
</dbReference>
<name>A0ABM7VHQ7_9BACT</name>
<evidence type="ECO:0000259" key="1">
    <source>
        <dbReference type="Pfam" id="PF12969"/>
    </source>
</evidence>
<dbReference type="Proteomes" id="UP001354989">
    <property type="component" value="Chromosome"/>
</dbReference>